<accession>A0A1F7WF88</accession>
<dbReference type="PANTHER" id="PTHR30087:SF1">
    <property type="entry name" value="HYPOTHETICAL CYTOSOLIC PROTEIN"/>
    <property type="match status" value="1"/>
</dbReference>
<proteinExistence type="predicted"/>
<dbReference type="Pfam" id="PF04463">
    <property type="entry name" value="2-thiour_desulf"/>
    <property type="match status" value="1"/>
</dbReference>
<evidence type="ECO:0000313" key="2">
    <source>
        <dbReference type="Proteomes" id="UP000178735"/>
    </source>
</evidence>
<name>A0A1F7WF88_9BACT</name>
<dbReference type="Proteomes" id="UP000178735">
    <property type="component" value="Unassembled WGS sequence"/>
</dbReference>
<gene>
    <name evidence="1" type="ORF">A2008_10995</name>
</gene>
<protein>
    <submittedName>
        <fullName evidence="1">Uncharacterized protein</fullName>
    </submittedName>
</protein>
<organism evidence="1 2">
    <name type="scientific">Candidatus Wallbacteria bacterium GWC2_49_35</name>
    <dbReference type="NCBI Taxonomy" id="1817813"/>
    <lineage>
        <taxon>Bacteria</taxon>
        <taxon>Candidatus Walliibacteriota</taxon>
    </lineage>
</organism>
<dbReference type="STRING" id="1817813.A2008_10995"/>
<dbReference type="EMBL" id="MGFH01000235">
    <property type="protein sequence ID" value="OGM01506.1"/>
    <property type="molecule type" value="Genomic_DNA"/>
</dbReference>
<dbReference type="InterPro" id="IPR007553">
    <property type="entry name" value="2-thiour_desulf"/>
</dbReference>
<dbReference type="PANTHER" id="PTHR30087">
    <property type="entry name" value="INNER MEMBRANE PROTEIN"/>
    <property type="match status" value="1"/>
</dbReference>
<sequence length="167" mass="17725">MILVSYCKLGLKCTYKAGTNEHIPDAPFLKSLLTKGLVIGVCPEIFGGLSTPRDPSEIRGGNGIGVLSGTAGVFSDKGLDVTRNFIAGAAMCADIAEKYGARAAVLNECSPSCGVKYIYDGTFTKTRSEGPGVLGAMLLDRFGASFPLFGELDKNEESFLLNLFDKR</sequence>
<comment type="caution">
    <text evidence="1">The sequence shown here is derived from an EMBL/GenBank/DDBJ whole genome shotgun (WGS) entry which is preliminary data.</text>
</comment>
<reference evidence="1 2" key="1">
    <citation type="journal article" date="2016" name="Nat. Commun.">
        <title>Thousands of microbial genomes shed light on interconnected biogeochemical processes in an aquifer system.</title>
        <authorList>
            <person name="Anantharaman K."/>
            <person name="Brown C.T."/>
            <person name="Hug L.A."/>
            <person name="Sharon I."/>
            <person name="Castelle C.J."/>
            <person name="Probst A.J."/>
            <person name="Thomas B.C."/>
            <person name="Singh A."/>
            <person name="Wilkins M.J."/>
            <person name="Karaoz U."/>
            <person name="Brodie E.L."/>
            <person name="Williams K.H."/>
            <person name="Hubbard S.S."/>
            <person name="Banfield J.F."/>
        </authorList>
    </citation>
    <scope>NUCLEOTIDE SEQUENCE [LARGE SCALE GENOMIC DNA]</scope>
</reference>
<dbReference type="AlphaFoldDB" id="A0A1F7WF88"/>
<evidence type="ECO:0000313" key="1">
    <source>
        <dbReference type="EMBL" id="OGM01506.1"/>
    </source>
</evidence>